<dbReference type="PATRIC" id="fig|213810.4.peg.319"/>
<dbReference type="InterPro" id="IPR051158">
    <property type="entry name" value="Metallophosphoesterase_sf"/>
</dbReference>
<keyword evidence="1" id="KW-0812">Transmembrane</keyword>
<dbReference type="BioCyc" id="RCHA213810:RUM_RS01995-MONOMER"/>
<dbReference type="HOGENOM" id="CLU_025443_0_0_9"/>
<feature type="transmembrane region" description="Helical" evidence="1">
    <location>
        <begin position="6"/>
        <end position="27"/>
    </location>
</feature>
<dbReference type="STRING" id="213810.RUM_04110"/>
<feature type="transmembrane region" description="Helical" evidence="1">
    <location>
        <begin position="62"/>
        <end position="83"/>
    </location>
</feature>
<evidence type="ECO:0000256" key="1">
    <source>
        <dbReference type="SAM" id="Phobius"/>
    </source>
</evidence>
<sequence>MIPAMILLILLLAGLIGVYYHFFLGRLFRAFSLPEKAKWVRCLLMVALTGCSLMVFSTFGLLMLHFTVFSAVTDLLAHLYRRIRRSSAPERPNRILACGLVPLALVACVLSYGYWNMNHVVETTYQIPTDKQLSQPYRAVLIADLHYGNGITGEKLAEQCDRISAQNPDFVLLDGDIVDENTSRTGMQEACALLGGIRTRYGIYYVYGNHDQNNYSSDPAYTSQELYETLTGQGIRVLSEDTAVINGDITLIGRSDPGFWPENRTEIRELLEKTHADPDTFWLVEDHQPLGLAKNAAAGVDLTVSGHTHAGQIFPIGLLDRLVQFNEMNYGCREQNGMYAVVTSGICGWGYPIRTEAHSEYVWLEIGGA</sequence>
<reference evidence="3" key="1">
    <citation type="submission" date="2010-03" db="EMBL/GenBank/DDBJ databases">
        <title>The genome sequence of Ruminococcus sp. 18P13.</title>
        <authorList>
            <consortium name="metaHIT consortium -- http://www.metahit.eu/"/>
            <person name="Pajon A."/>
            <person name="Turner K."/>
            <person name="Parkhill J."/>
            <person name="Bernalier A."/>
        </authorList>
    </citation>
    <scope>NUCLEOTIDE SEQUENCE [LARGE SCALE GENOMIC DNA]</scope>
    <source>
        <strain evidence="3">Type strain: 18P13</strain>
    </source>
</reference>
<dbReference type="SUPFAM" id="SSF56300">
    <property type="entry name" value="Metallo-dependent phosphatases"/>
    <property type="match status" value="1"/>
</dbReference>
<keyword evidence="4" id="KW-1185">Reference proteome</keyword>
<gene>
    <name evidence="3" type="ordered locus">RUM_04110</name>
</gene>
<dbReference type="Pfam" id="PF00149">
    <property type="entry name" value="Metallophos"/>
    <property type="match status" value="1"/>
</dbReference>
<protein>
    <submittedName>
        <fullName evidence="3">Predicted phosphohydrolases</fullName>
    </submittedName>
</protein>
<dbReference type="RefSeq" id="WP_015557553.1">
    <property type="nucleotide sequence ID" value="NC_021039.1"/>
</dbReference>
<keyword evidence="1" id="KW-1133">Transmembrane helix</keyword>
<dbReference type="InterPro" id="IPR029052">
    <property type="entry name" value="Metallo-depent_PP-like"/>
</dbReference>
<dbReference type="PANTHER" id="PTHR31302">
    <property type="entry name" value="TRANSMEMBRANE PROTEIN WITH METALLOPHOSPHOESTERASE DOMAIN-RELATED"/>
    <property type="match status" value="1"/>
</dbReference>
<evidence type="ECO:0000313" key="4">
    <source>
        <dbReference type="Proteomes" id="UP000007054"/>
    </source>
</evidence>
<feature type="transmembrane region" description="Helical" evidence="1">
    <location>
        <begin position="39"/>
        <end position="56"/>
    </location>
</feature>
<reference evidence="3" key="2">
    <citation type="submission" date="2010-03" db="EMBL/GenBank/DDBJ databases">
        <authorList>
            <person name="Pajon A."/>
        </authorList>
    </citation>
    <scope>NUCLEOTIDE SEQUENCE</scope>
    <source>
        <strain evidence="3">Type strain: 18P13</strain>
    </source>
</reference>
<evidence type="ECO:0000259" key="2">
    <source>
        <dbReference type="Pfam" id="PF00149"/>
    </source>
</evidence>
<accession>D4LAK1</accession>
<keyword evidence="3" id="KW-0378">Hydrolase</keyword>
<evidence type="ECO:0000313" key="3">
    <source>
        <dbReference type="EMBL" id="CBL16646.1"/>
    </source>
</evidence>
<feature type="transmembrane region" description="Helical" evidence="1">
    <location>
        <begin position="95"/>
        <end position="115"/>
    </location>
</feature>
<dbReference type="GeneID" id="83155243"/>
<dbReference type="KEGG" id="rch:RUM_04110"/>
<dbReference type="Gene3D" id="3.60.21.10">
    <property type="match status" value="1"/>
</dbReference>
<dbReference type="InterPro" id="IPR004843">
    <property type="entry name" value="Calcineurin-like_PHP"/>
</dbReference>
<proteinExistence type="predicted"/>
<name>D4LAK1_RUMC1</name>
<dbReference type="Proteomes" id="UP000007054">
    <property type="component" value="Chromosome"/>
</dbReference>
<dbReference type="AlphaFoldDB" id="D4LAK1"/>
<dbReference type="PANTHER" id="PTHR31302:SF0">
    <property type="entry name" value="TRANSMEMBRANE PROTEIN WITH METALLOPHOSPHOESTERASE DOMAIN"/>
    <property type="match status" value="1"/>
</dbReference>
<keyword evidence="1" id="KW-0472">Membrane</keyword>
<dbReference type="GO" id="GO:0016787">
    <property type="term" value="F:hydrolase activity"/>
    <property type="evidence" value="ECO:0007669"/>
    <property type="project" value="UniProtKB-KW"/>
</dbReference>
<dbReference type="EMBL" id="FP929052">
    <property type="protein sequence ID" value="CBL16646.1"/>
    <property type="molecule type" value="Genomic_DNA"/>
</dbReference>
<organism evidence="3 4">
    <name type="scientific">Ruminococcus champanellensis (strain DSM 18848 / JCM 17042 / KCTC 15320 / 18P13)</name>
    <dbReference type="NCBI Taxonomy" id="213810"/>
    <lineage>
        <taxon>Bacteria</taxon>
        <taxon>Bacillati</taxon>
        <taxon>Bacillota</taxon>
        <taxon>Clostridia</taxon>
        <taxon>Eubacteriales</taxon>
        <taxon>Oscillospiraceae</taxon>
        <taxon>Ruminococcus</taxon>
    </lineage>
</organism>
<feature type="domain" description="Calcineurin-like phosphoesterase" evidence="2">
    <location>
        <begin position="138"/>
        <end position="310"/>
    </location>
</feature>